<feature type="region of interest" description="Disordered" evidence="10">
    <location>
        <begin position="1"/>
        <end position="78"/>
    </location>
</feature>
<feature type="compositionally biased region" description="Basic and acidic residues" evidence="10">
    <location>
        <begin position="206"/>
        <end position="216"/>
    </location>
</feature>
<comment type="subcellular location">
    <subcellularLocation>
        <location evidence="2">Cytoplasm</location>
    </subcellularLocation>
</comment>
<sequence length="216" mass="23897">MESKDRKKIHFAMPAPPSQLDPGAVEMIRRRRPTPATLFRVSDPSSPEEESSPCQRALGDSYLLKTKRPNPRAYNPPSLQAVQRIVQSHIRSISSLADSNLPEDGPDNGDSDLEEEDSSEGSCEPEVMAETPEVSKPESGIDMDEENSICRRLDVLTEDHPLTESKRSEVTEEGRSSDNKLETAPEKHGSAEAYKQSDTAGCSSQEFKDQENPITE</sequence>
<dbReference type="PANTHER" id="PTHR15417:SF2">
    <property type="entry name" value="PROTEIN PHOSPHATASE 1 REGULATORY SUBUNIT 1B"/>
    <property type="match status" value="1"/>
</dbReference>
<evidence type="ECO:0000256" key="1">
    <source>
        <dbReference type="ARBA" id="ARBA00002900"/>
    </source>
</evidence>
<proteinExistence type="inferred from homology"/>
<keyword evidence="11" id="KW-1185">Reference proteome</keyword>
<organism evidence="11 12">
    <name type="scientific">Microcaecilia unicolor</name>
    <dbReference type="NCBI Taxonomy" id="1415580"/>
    <lineage>
        <taxon>Eukaryota</taxon>
        <taxon>Metazoa</taxon>
        <taxon>Chordata</taxon>
        <taxon>Craniata</taxon>
        <taxon>Vertebrata</taxon>
        <taxon>Euteleostomi</taxon>
        <taxon>Amphibia</taxon>
        <taxon>Gymnophiona</taxon>
        <taxon>Siphonopidae</taxon>
        <taxon>Microcaecilia</taxon>
    </lineage>
</organism>
<dbReference type="AlphaFoldDB" id="A0A6P7ZV32"/>
<feature type="compositionally biased region" description="Polar residues" evidence="10">
    <location>
        <begin position="196"/>
        <end position="205"/>
    </location>
</feature>
<feature type="compositionally biased region" description="Basic residues" evidence="10">
    <location>
        <begin position="1"/>
        <end position="10"/>
    </location>
</feature>
<keyword evidence="5" id="KW-0963">Cytoplasm</keyword>
<evidence type="ECO:0000256" key="7">
    <source>
        <dbReference type="ARBA" id="ARBA00023272"/>
    </source>
</evidence>
<feature type="compositionally biased region" description="Acidic residues" evidence="10">
    <location>
        <begin position="104"/>
        <end position="119"/>
    </location>
</feature>
<accession>A0A6P7ZV32</accession>
<keyword evidence="7" id="KW-0650">Protein phosphatase inhibitor</keyword>
<dbReference type="GO" id="GO:0004864">
    <property type="term" value="F:protein phosphatase inhibitor activity"/>
    <property type="evidence" value="ECO:0007669"/>
    <property type="project" value="UniProtKB-KW"/>
</dbReference>
<dbReference type="KEGG" id="muo:115481750"/>
<dbReference type="InterPro" id="IPR008466">
    <property type="entry name" value="PPP1R1A/B/C"/>
</dbReference>
<reference evidence="12" key="1">
    <citation type="submission" date="2025-08" db="UniProtKB">
        <authorList>
            <consortium name="RefSeq"/>
        </authorList>
    </citation>
    <scope>IDENTIFICATION</scope>
</reference>
<evidence type="ECO:0000256" key="10">
    <source>
        <dbReference type="SAM" id="MobiDB-lite"/>
    </source>
</evidence>
<protein>
    <recommendedName>
        <fullName evidence="4">Protein phosphatase 1 regulatory subunit 1B</fullName>
    </recommendedName>
    <alternativeName>
        <fullName evidence="8">DARPP-32</fullName>
    </alternativeName>
    <alternativeName>
        <fullName evidence="9">Dopamine- and cAMP-regulated neuronal phosphoprotein</fullName>
    </alternativeName>
</protein>
<comment type="similarity">
    <text evidence="3">Belongs to the protein phosphatase inhibitor 1 family.</text>
</comment>
<dbReference type="GO" id="GO:0035556">
    <property type="term" value="P:intracellular signal transduction"/>
    <property type="evidence" value="ECO:0007669"/>
    <property type="project" value="TreeGrafter"/>
</dbReference>
<name>A0A6P7ZV32_9AMPH</name>
<evidence type="ECO:0000256" key="4">
    <source>
        <dbReference type="ARBA" id="ARBA00020090"/>
    </source>
</evidence>
<dbReference type="PANTHER" id="PTHR15417">
    <property type="entry name" value="PROTEIN PHOSPHATASE INHIBITOR AND DOPAMINE- AND CAMP-REGULATED NEURONAL PHOSPHOPROTEIN"/>
    <property type="match status" value="1"/>
</dbReference>
<dbReference type="Proteomes" id="UP000515156">
    <property type="component" value="Chromosome 12"/>
</dbReference>
<feature type="region of interest" description="Disordered" evidence="10">
    <location>
        <begin position="93"/>
        <end position="216"/>
    </location>
</feature>
<evidence type="ECO:0000256" key="8">
    <source>
        <dbReference type="ARBA" id="ARBA00029874"/>
    </source>
</evidence>
<dbReference type="CTD" id="84152"/>
<evidence type="ECO:0000313" key="12">
    <source>
        <dbReference type="RefSeq" id="XP_030076980.1"/>
    </source>
</evidence>
<evidence type="ECO:0000256" key="2">
    <source>
        <dbReference type="ARBA" id="ARBA00004496"/>
    </source>
</evidence>
<evidence type="ECO:0000256" key="5">
    <source>
        <dbReference type="ARBA" id="ARBA00022490"/>
    </source>
</evidence>
<evidence type="ECO:0000256" key="6">
    <source>
        <dbReference type="ARBA" id="ARBA00022553"/>
    </source>
</evidence>
<dbReference type="GeneID" id="115481750"/>
<comment type="function">
    <text evidence="1">Inhibitor of protein-phosphatase 1.</text>
</comment>
<evidence type="ECO:0000256" key="9">
    <source>
        <dbReference type="ARBA" id="ARBA00030254"/>
    </source>
</evidence>
<evidence type="ECO:0000313" key="11">
    <source>
        <dbReference type="Proteomes" id="UP000515156"/>
    </source>
</evidence>
<evidence type="ECO:0000256" key="3">
    <source>
        <dbReference type="ARBA" id="ARBA00007775"/>
    </source>
</evidence>
<dbReference type="RefSeq" id="XP_030076980.1">
    <property type="nucleotide sequence ID" value="XM_030221120.1"/>
</dbReference>
<gene>
    <name evidence="12" type="primary">PPP1R1B</name>
</gene>
<dbReference type="InParanoid" id="A0A6P7ZV32"/>
<keyword evidence="6" id="KW-0597">Phosphoprotein</keyword>
<dbReference type="GO" id="GO:0005737">
    <property type="term" value="C:cytoplasm"/>
    <property type="evidence" value="ECO:0007669"/>
    <property type="project" value="UniProtKB-SubCell"/>
</dbReference>
<dbReference type="Pfam" id="PF05395">
    <property type="entry name" value="DARPP-32"/>
    <property type="match status" value="1"/>
</dbReference>
<feature type="compositionally biased region" description="Basic and acidic residues" evidence="10">
    <location>
        <begin position="148"/>
        <end position="190"/>
    </location>
</feature>
<dbReference type="FunCoup" id="A0A6P7ZV32">
    <property type="interactions" value="687"/>
</dbReference>
<dbReference type="OrthoDB" id="9946890at2759"/>